<keyword evidence="2" id="KW-1185">Reference proteome</keyword>
<evidence type="ECO:0000313" key="2">
    <source>
        <dbReference type="Proteomes" id="UP000095672"/>
    </source>
</evidence>
<dbReference type="OrthoDB" id="9554091at2"/>
<gene>
    <name evidence="1" type="ORF">AUP74_02320</name>
</gene>
<organism evidence="1 2">
    <name type="scientific">Microbulbifer aggregans</name>
    <dbReference type="NCBI Taxonomy" id="1769779"/>
    <lineage>
        <taxon>Bacteria</taxon>
        <taxon>Pseudomonadati</taxon>
        <taxon>Pseudomonadota</taxon>
        <taxon>Gammaproteobacteria</taxon>
        <taxon>Cellvibrionales</taxon>
        <taxon>Microbulbiferaceae</taxon>
        <taxon>Microbulbifer</taxon>
    </lineage>
</organism>
<reference evidence="2" key="1">
    <citation type="submission" date="2016-01" db="EMBL/GenBank/DDBJ databases">
        <title>Complete genome sequence of Microbulbifer sp. CCB-MM1, a halophile isolated from Matang Mangrove Forest, Perak.</title>
        <authorList>
            <person name="Moh T.H."/>
            <person name="Dinesh B."/>
            <person name="Lau N.-S."/>
            <person name="Go F."/>
            <person name="Alexander Chong S.-C."/>
        </authorList>
    </citation>
    <scope>NUCLEOTIDE SEQUENCE [LARGE SCALE GENOMIC DNA]</scope>
    <source>
        <strain evidence="2">CCB-MM1</strain>
    </source>
</reference>
<accession>A0A1C9W9A1</accession>
<dbReference type="Proteomes" id="UP000095672">
    <property type="component" value="Chromosome"/>
</dbReference>
<dbReference type="EMBL" id="CP014143">
    <property type="protein sequence ID" value="AOS97728.1"/>
    <property type="molecule type" value="Genomic_DNA"/>
</dbReference>
<evidence type="ECO:0000313" key="1">
    <source>
        <dbReference type="EMBL" id="AOS97728.1"/>
    </source>
</evidence>
<sequence length="102" mass="11284">MNFEKYSKSAFENAGINSDRAKILANELEDAVLAELHQQIEAAFSRIVSRLNSEGHDLSPYLDFIPGEYEYRGKEVEGNCGLRLACDVVISAGYSHLTSDNA</sequence>
<dbReference type="KEGG" id="micc:AUP74_02320"/>
<name>A0A1C9W9A1_9GAMM</name>
<dbReference type="AlphaFoldDB" id="A0A1C9W9A1"/>
<protein>
    <submittedName>
        <fullName evidence="1">Uncharacterized protein</fullName>
    </submittedName>
</protein>
<dbReference type="RefSeq" id="WP_069947693.1">
    <property type="nucleotide sequence ID" value="NZ_CP014143.1"/>
</dbReference>
<proteinExistence type="predicted"/>